<gene>
    <name evidence="2" type="ORF">Ddye_000004</name>
</gene>
<dbReference type="CDD" id="cd06222">
    <property type="entry name" value="RNase_H_like"/>
    <property type="match status" value="1"/>
</dbReference>
<evidence type="ECO:0000313" key="3">
    <source>
        <dbReference type="Proteomes" id="UP001280121"/>
    </source>
</evidence>
<dbReference type="GO" id="GO:0003676">
    <property type="term" value="F:nucleic acid binding"/>
    <property type="evidence" value="ECO:0007669"/>
    <property type="project" value="InterPro"/>
</dbReference>
<dbReference type="InterPro" id="IPR044730">
    <property type="entry name" value="RNase_H-like_dom_plant"/>
</dbReference>
<proteinExistence type="predicted"/>
<dbReference type="InterPro" id="IPR002156">
    <property type="entry name" value="RNaseH_domain"/>
</dbReference>
<dbReference type="AlphaFoldDB" id="A0AAD9XLI4"/>
<feature type="domain" description="RNase H type-1" evidence="1">
    <location>
        <begin position="695"/>
        <end position="763"/>
    </location>
</feature>
<name>A0AAD9XLI4_9ROSI</name>
<dbReference type="Pfam" id="PF13456">
    <property type="entry name" value="RVT_3"/>
    <property type="match status" value="1"/>
</dbReference>
<keyword evidence="3" id="KW-1185">Reference proteome</keyword>
<dbReference type="PANTHER" id="PTHR33116:SF86">
    <property type="entry name" value="REVERSE TRANSCRIPTASE DOMAIN-CONTAINING PROTEIN"/>
    <property type="match status" value="1"/>
</dbReference>
<dbReference type="EMBL" id="JANJYI010000001">
    <property type="protein sequence ID" value="KAK2661430.1"/>
    <property type="molecule type" value="Genomic_DNA"/>
</dbReference>
<evidence type="ECO:0000259" key="1">
    <source>
        <dbReference type="Pfam" id="PF13456"/>
    </source>
</evidence>
<sequence length="799" mass="89110">MLPMVVSTGYAVFLGGFLTEAEAKQLAGWNKRNRIGLRNDIERYQREIRHVSDSGQPGDSVVATSLKCLNEGASLRLVNDTLVCLIPKGVSVQHISEYRSISLCNVVYKIVAKALSNRLLFVLGEVISEAQSAIIPGRLITDNVIIGYECIHALRTRNRKKGSMALMCSQDVRSGPGIVGDSVVATSLKCLNEGASLRPVNDTLIYLILKGFSIQHVSEYRPISLCIVVYKIVAKKLSNRLQLVLGEVISEAQSAFITGRLTIDNAIIRKSDDGIGKLLFAGGKEVLIKAVIQSIPTYSMNLFRLPKELLNEIHKVCNKFSLGSNDTKQKIHYASWVKLCKGKNDGGLGFRNLIAFNRALLAKKIWHLEKHPDSLAAKVLKSCYFPSCYVLEEDVKNKGSILWQSLFWGRRLIDAGSRWRVGQGDKLRIFDDKWIPRPVSFKVISPKVRGDIVPMSQLRGLSGSWNTPLIREILLEDDVREILAIPLSVSQSKDILCWHYTSDGNYTVKSGYKLCVFLDDVHYTGSLEWLPTMAGLVSRHIQVEDVCPVCLKENESVFHALWDYKRLKRVRAGCSLLKGVVCSKGIHFQGFFLLCCRTLMVKDLSLLCIIFWRIWFLRNQLVHRVVGCDMEVVVPWCRNFLQEFVATNMVEASVPVAVVNDNVKWKPPDANLYKINTDATLLDERSIVGVGVGVGVGVVIRDHLGQVMGTAALKLEASYSPKLAEAVAIRRGIEFALEIGLVPAVVESVALGVVDLINSKDTNWIELGLVCAKITTRFVRALLWGFSRCQDRQTRLLMI</sequence>
<organism evidence="2 3">
    <name type="scientific">Dipteronia dyeriana</name>
    <dbReference type="NCBI Taxonomy" id="168575"/>
    <lineage>
        <taxon>Eukaryota</taxon>
        <taxon>Viridiplantae</taxon>
        <taxon>Streptophyta</taxon>
        <taxon>Embryophyta</taxon>
        <taxon>Tracheophyta</taxon>
        <taxon>Spermatophyta</taxon>
        <taxon>Magnoliopsida</taxon>
        <taxon>eudicotyledons</taxon>
        <taxon>Gunneridae</taxon>
        <taxon>Pentapetalae</taxon>
        <taxon>rosids</taxon>
        <taxon>malvids</taxon>
        <taxon>Sapindales</taxon>
        <taxon>Sapindaceae</taxon>
        <taxon>Hippocastanoideae</taxon>
        <taxon>Acereae</taxon>
        <taxon>Dipteronia</taxon>
    </lineage>
</organism>
<accession>A0AAD9XLI4</accession>
<reference evidence="2" key="1">
    <citation type="journal article" date="2023" name="Plant J.">
        <title>Genome sequences and population genomics provide insights into the demographic history, inbreeding, and mutation load of two 'living fossil' tree species of Dipteronia.</title>
        <authorList>
            <person name="Feng Y."/>
            <person name="Comes H.P."/>
            <person name="Chen J."/>
            <person name="Zhu S."/>
            <person name="Lu R."/>
            <person name="Zhang X."/>
            <person name="Li P."/>
            <person name="Qiu J."/>
            <person name="Olsen K.M."/>
            <person name="Qiu Y."/>
        </authorList>
    </citation>
    <scope>NUCLEOTIDE SEQUENCE</scope>
    <source>
        <strain evidence="2">KIB01</strain>
    </source>
</reference>
<evidence type="ECO:0000313" key="2">
    <source>
        <dbReference type="EMBL" id="KAK2661430.1"/>
    </source>
</evidence>
<dbReference type="GO" id="GO:0004523">
    <property type="term" value="F:RNA-DNA hybrid ribonuclease activity"/>
    <property type="evidence" value="ECO:0007669"/>
    <property type="project" value="InterPro"/>
</dbReference>
<comment type="caution">
    <text evidence="2">The sequence shown here is derived from an EMBL/GenBank/DDBJ whole genome shotgun (WGS) entry which is preliminary data.</text>
</comment>
<dbReference type="Proteomes" id="UP001280121">
    <property type="component" value="Unassembled WGS sequence"/>
</dbReference>
<dbReference type="PANTHER" id="PTHR33116">
    <property type="entry name" value="REVERSE TRANSCRIPTASE ZINC-BINDING DOMAIN-CONTAINING PROTEIN-RELATED-RELATED"/>
    <property type="match status" value="1"/>
</dbReference>
<protein>
    <recommendedName>
        <fullName evidence="1">RNase H type-1 domain-containing protein</fullName>
    </recommendedName>
</protein>